<comment type="caution">
    <text evidence="3">The sequence shown here is derived from an EMBL/GenBank/DDBJ whole genome shotgun (WGS) entry which is preliminary data.</text>
</comment>
<protein>
    <submittedName>
        <fullName evidence="3">DUF2318 domain-containing protein</fullName>
    </submittedName>
</protein>
<feature type="transmembrane region" description="Helical" evidence="1">
    <location>
        <begin position="180"/>
        <end position="197"/>
    </location>
</feature>
<evidence type="ECO:0000259" key="2">
    <source>
        <dbReference type="Pfam" id="PF10080"/>
    </source>
</evidence>
<keyword evidence="1" id="KW-0472">Membrane</keyword>
<dbReference type="EMBL" id="JACVDA010000017">
    <property type="protein sequence ID" value="MBK1468920.1"/>
    <property type="molecule type" value="Genomic_DNA"/>
</dbReference>
<organism evidence="3 4">
    <name type="scientific">Parvimonas parva</name>
    <dbReference type="NCBI Taxonomy" id="2769485"/>
    <lineage>
        <taxon>Bacteria</taxon>
        <taxon>Bacillati</taxon>
        <taxon>Bacillota</taxon>
        <taxon>Tissierellia</taxon>
        <taxon>Tissierellales</taxon>
        <taxon>Peptoniphilaceae</taxon>
        <taxon>Parvimonas</taxon>
    </lineage>
</organism>
<sequence>MLGKFYVDVIFAICTFSFFFALVLSFLKKNISLANKIISFSILAVGIFLGLYIHILRVKNKKEMVHTVAKLNRYVLVLCLFIFILMSISLIISFFVKNKKISKVMKSLDLAFMFTSISCMLYLIIPRLLTQAMEFIAFGEDSVSTMTLFRVSGYILGILTGVLLVLAFYKFLIRCSKKQYFIIFTLIFINTFLEYALRGITSIVRLKQYLKKDFNMGPILTENSKVFGIKTFDLMIFEDKSDAYFIAIAFAIIFIGVLYFVYSNFKVKGEFESKASLRKEKWRLIVNRRWAYFTTVLSFVMLFSVTYLNYQLTKPVELTAAQPYKEEGNNIIIPLTEVDDGHLHRFSYNKDGHDIRFIVVKKPNSTSYGLGLDACQICGIAGYFERKDDIVCKRCDVVMNKATIGFKGGCNPIPFEYKIENSKIIIDKSVLDKEKERFPIGE</sequence>
<feature type="transmembrane region" description="Helical" evidence="1">
    <location>
        <begin position="6"/>
        <end position="25"/>
    </location>
</feature>
<feature type="transmembrane region" description="Helical" evidence="1">
    <location>
        <begin position="75"/>
        <end position="96"/>
    </location>
</feature>
<feature type="transmembrane region" description="Helical" evidence="1">
    <location>
        <begin position="290"/>
        <end position="310"/>
    </location>
</feature>
<feature type="transmembrane region" description="Helical" evidence="1">
    <location>
        <begin position="243"/>
        <end position="262"/>
    </location>
</feature>
<dbReference type="Proteomes" id="UP000823123">
    <property type="component" value="Unassembled WGS sequence"/>
</dbReference>
<feature type="domain" description="Membrane iron-sulfur containing protein FtrD-like" evidence="2">
    <location>
        <begin position="338"/>
        <end position="438"/>
    </location>
</feature>
<dbReference type="Pfam" id="PF10080">
    <property type="entry name" value="FtrD-like"/>
    <property type="match status" value="1"/>
</dbReference>
<feature type="transmembrane region" description="Helical" evidence="1">
    <location>
        <begin position="108"/>
        <end position="129"/>
    </location>
</feature>
<feature type="transmembrane region" description="Helical" evidence="1">
    <location>
        <begin position="149"/>
        <end position="168"/>
    </location>
</feature>
<dbReference type="InterPro" id="IPR018758">
    <property type="entry name" value="FtrD-like"/>
</dbReference>
<reference evidence="3 4" key="1">
    <citation type="submission" date="2020-09" db="EMBL/GenBank/DDBJ databases">
        <title>Parvimonas S3374 sp. nov.</title>
        <authorList>
            <person name="Buhl M."/>
        </authorList>
    </citation>
    <scope>NUCLEOTIDE SEQUENCE [LARGE SCALE GENOMIC DNA]</scope>
    <source>
        <strain evidence="3 4">S3374</strain>
    </source>
</reference>
<evidence type="ECO:0000313" key="4">
    <source>
        <dbReference type="Proteomes" id="UP000823123"/>
    </source>
</evidence>
<feature type="transmembrane region" description="Helical" evidence="1">
    <location>
        <begin position="37"/>
        <end position="55"/>
    </location>
</feature>
<gene>
    <name evidence="3" type="ORF">IBJ83_06280</name>
</gene>
<name>A0ABS1CA55_9FIRM</name>
<accession>A0ABS1CA55</accession>
<evidence type="ECO:0000313" key="3">
    <source>
        <dbReference type="EMBL" id="MBK1468920.1"/>
    </source>
</evidence>
<proteinExistence type="predicted"/>
<keyword evidence="4" id="KW-1185">Reference proteome</keyword>
<keyword evidence="1" id="KW-0812">Transmembrane</keyword>
<evidence type="ECO:0000256" key="1">
    <source>
        <dbReference type="SAM" id="Phobius"/>
    </source>
</evidence>
<keyword evidence="1" id="KW-1133">Transmembrane helix</keyword>